<name>N0B2P9_9HYPH</name>
<comment type="similarity">
    <text evidence="5">Belongs to the Omp25/RopB family.</text>
</comment>
<dbReference type="eggNOG" id="COG3637">
    <property type="taxonomic scope" value="Bacteria"/>
</dbReference>
<evidence type="ECO:0000256" key="3">
    <source>
        <dbReference type="ARBA" id="ARBA00023136"/>
    </source>
</evidence>
<evidence type="ECO:0000256" key="4">
    <source>
        <dbReference type="ARBA" id="ARBA00023237"/>
    </source>
</evidence>
<keyword evidence="4" id="KW-0998">Cell outer membrane</keyword>
<dbReference type="Gene3D" id="2.40.160.20">
    <property type="match status" value="1"/>
</dbReference>
<dbReference type="InterPro" id="IPR027385">
    <property type="entry name" value="Beta-barrel_OMP"/>
</dbReference>
<dbReference type="PANTHER" id="PTHR34001:SF3">
    <property type="entry name" value="BLL7405 PROTEIN"/>
    <property type="match status" value="1"/>
</dbReference>
<dbReference type="AlphaFoldDB" id="N0B2P9"/>
<dbReference type="HOGENOM" id="CLU_037100_0_0_5"/>
<proteinExistence type="inferred from homology"/>
<sequence>MAAWVNDGGVAMKKFIYALAVLGALSFGAVDARADGSLKDAAAPLAEAGRCVGGAFSGAYLGAQIGGGSLRSSQDVSTGEGGSFSDNGAAFTIGTHSGYNVQCGRVLFGIESDFNYFQADTDSHLDYSCAECSNETGTASFKTSMNWFGTLRGRLGIVQMDNILIYATGGLAYADIEHSFSDTGPGFSRTDSNTEYGWTAGGGVEFLRNGPWSIRADALYIDLGSQDHTYTLPDCEVSCTSRSHWDDNFWVARVGFTYHIGDLRREAPIVPLK</sequence>
<dbReference type="PANTHER" id="PTHR34001">
    <property type="entry name" value="BLL7405 PROTEIN"/>
    <property type="match status" value="1"/>
</dbReference>
<dbReference type="STRING" id="670307.HYPDE_30648"/>
<organism evidence="7 8">
    <name type="scientific">Hyphomicrobium denitrificans 1NES1</name>
    <dbReference type="NCBI Taxonomy" id="670307"/>
    <lineage>
        <taxon>Bacteria</taxon>
        <taxon>Pseudomonadati</taxon>
        <taxon>Pseudomonadota</taxon>
        <taxon>Alphaproteobacteria</taxon>
        <taxon>Hyphomicrobiales</taxon>
        <taxon>Hyphomicrobiaceae</taxon>
        <taxon>Hyphomicrobium</taxon>
    </lineage>
</organism>
<evidence type="ECO:0000259" key="6">
    <source>
        <dbReference type="Pfam" id="PF13505"/>
    </source>
</evidence>
<keyword evidence="2" id="KW-0732">Signal</keyword>
<dbReference type="SUPFAM" id="SSF56925">
    <property type="entry name" value="OMPA-like"/>
    <property type="match status" value="1"/>
</dbReference>
<keyword evidence="3" id="KW-0472">Membrane</keyword>
<dbReference type="GO" id="GO:0009279">
    <property type="term" value="C:cell outer membrane"/>
    <property type="evidence" value="ECO:0007669"/>
    <property type="project" value="UniProtKB-SubCell"/>
</dbReference>
<dbReference type="InterPro" id="IPR051692">
    <property type="entry name" value="OMP-like"/>
</dbReference>
<evidence type="ECO:0000313" key="7">
    <source>
        <dbReference type="EMBL" id="AGK57804.1"/>
    </source>
</evidence>
<reference evidence="7 8" key="1">
    <citation type="journal article" date="2013" name="Genome Announc.">
        <title>Genome sequences for three denitrifying bacterial strains isolated from a uranium- and nitrate-contaminated subsurface environment.</title>
        <authorList>
            <person name="Venkatramanan R."/>
            <person name="Prakash O."/>
            <person name="Woyke T."/>
            <person name="Chain P."/>
            <person name="Goodwin L.A."/>
            <person name="Watson D."/>
            <person name="Brooks S."/>
            <person name="Kostka J.E."/>
            <person name="Green S.J."/>
        </authorList>
    </citation>
    <scope>NUCLEOTIDE SEQUENCE [LARGE SCALE GENOMIC DNA]</scope>
    <source>
        <strain evidence="7 8">1NES1</strain>
    </source>
</reference>
<dbReference type="KEGG" id="hdt:HYPDE_30648"/>
<accession>N0B2P9</accession>
<dbReference type="EMBL" id="CP005587">
    <property type="protein sequence ID" value="AGK57804.1"/>
    <property type="molecule type" value="Genomic_DNA"/>
</dbReference>
<evidence type="ECO:0000256" key="1">
    <source>
        <dbReference type="ARBA" id="ARBA00004442"/>
    </source>
</evidence>
<evidence type="ECO:0000256" key="2">
    <source>
        <dbReference type="ARBA" id="ARBA00022729"/>
    </source>
</evidence>
<protein>
    <submittedName>
        <fullName evidence="7">Outer membrane protein</fullName>
    </submittedName>
</protein>
<comment type="subcellular location">
    <subcellularLocation>
        <location evidence="1">Cell outer membrane</location>
    </subcellularLocation>
</comment>
<dbReference type="InterPro" id="IPR011250">
    <property type="entry name" value="OMP/PagP_B-barrel"/>
</dbReference>
<feature type="domain" description="Outer membrane protein beta-barrel" evidence="6">
    <location>
        <begin position="45"/>
        <end position="228"/>
    </location>
</feature>
<gene>
    <name evidence="7" type="ORF">HYPDE_30648</name>
</gene>
<keyword evidence="8" id="KW-1185">Reference proteome</keyword>
<dbReference type="Proteomes" id="UP000005952">
    <property type="component" value="Chromosome"/>
</dbReference>
<evidence type="ECO:0000313" key="8">
    <source>
        <dbReference type="Proteomes" id="UP000005952"/>
    </source>
</evidence>
<dbReference type="Pfam" id="PF13505">
    <property type="entry name" value="OMP_b-brl"/>
    <property type="match status" value="1"/>
</dbReference>
<evidence type="ECO:0000256" key="5">
    <source>
        <dbReference type="ARBA" id="ARBA00038306"/>
    </source>
</evidence>